<dbReference type="Proteomes" id="UP000886653">
    <property type="component" value="Unassembled WGS sequence"/>
</dbReference>
<sequence length="56" mass="6458">MFVFTDESAISEHDLIRVYDLSPLNEPVTHWVRHSNPKWYSLLPAIDLHGILALTV</sequence>
<reference evidence="1" key="1">
    <citation type="submission" date="2013-11" db="EMBL/GenBank/DDBJ databases">
        <title>Genome sequence of the fusiform rust pathogen reveals effectors for host alternation and coevolution with pine.</title>
        <authorList>
            <consortium name="DOE Joint Genome Institute"/>
            <person name="Smith K."/>
            <person name="Pendleton A."/>
            <person name="Kubisiak T."/>
            <person name="Anderson C."/>
            <person name="Salamov A."/>
            <person name="Aerts A."/>
            <person name="Riley R."/>
            <person name="Clum A."/>
            <person name="Lindquist E."/>
            <person name="Ence D."/>
            <person name="Campbell M."/>
            <person name="Kronenberg Z."/>
            <person name="Feau N."/>
            <person name="Dhillon B."/>
            <person name="Hamelin R."/>
            <person name="Burleigh J."/>
            <person name="Smith J."/>
            <person name="Yandell M."/>
            <person name="Nelson C."/>
            <person name="Grigoriev I."/>
            <person name="Davis J."/>
        </authorList>
    </citation>
    <scope>NUCLEOTIDE SEQUENCE</scope>
    <source>
        <strain evidence="1">G11</strain>
    </source>
</reference>
<evidence type="ECO:0000313" key="2">
    <source>
        <dbReference type="Proteomes" id="UP000886653"/>
    </source>
</evidence>
<organism evidence="1 2">
    <name type="scientific">Cronartium quercuum f. sp. fusiforme G11</name>
    <dbReference type="NCBI Taxonomy" id="708437"/>
    <lineage>
        <taxon>Eukaryota</taxon>
        <taxon>Fungi</taxon>
        <taxon>Dikarya</taxon>
        <taxon>Basidiomycota</taxon>
        <taxon>Pucciniomycotina</taxon>
        <taxon>Pucciniomycetes</taxon>
        <taxon>Pucciniales</taxon>
        <taxon>Coleosporiaceae</taxon>
        <taxon>Cronartium</taxon>
    </lineage>
</organism>
<protein>
    <submittedName>
        <fullName evidence="1">Uncharacterized protein</fullName>
    </submittedName>
</protein>
<evidence type="ECO:0000313" key="1">
    <source>
        <dbReference type="EMBL" id="KAG0141668.1"/>
    </source>
</evidence>
<name>A0A9P6T8N4_9BASI</name>
<dbReference type="AlphaFoldDB" id="A0A9P6T8N4"/>
<gene>
    <name evidence="1" type="ORF">CROQUDRAFT_663519</name>
</gene>
<comment type="caution">
    <text evidence="1">The sequence shown here is derived from an EMBL/GenBank/DDBJ whole genome shotgun (WGS) entry which is preliminary data.</text>
</comment>
<keyword evidence="2" id="KW-1185">Reference proteome</keyword>
<dbReference type="EMBL" id="MU167376">
    <property type="protein sequence ID" value="KAG0141668.1"/>
    <property type="molecule type" value="Genomic_DNA"/>
</dbReference>
<proteinExistence type="predicted"/>
<accession>A0A9P6T8N4</accession>